<reference evidence="1 2" key="1">
    <citation type="journal article" date="2020" name="Genome Biol. Evol.">
        <title>Comparative genomics of strictly vertically transmitted, feminizing microsporidia endosymbionts of amphipod crustaceans.</title>
        <authorList>
            <person name="Cormier A."/>
            <person name="Chebbi M.A."/>
            <person name="Giraud I."/>
            <person name="Wattier R."/>
            <person name="Teixeira M."/>
            <person name="Gilbert C."/>
            <person name="Rigaud T."/>
            <person name="Cordaux R."/>
        </authorList>
    </citation>
    <scope>NUCLEOTIDE SEQUENCE [LARGE SCALE GENOMIC DNA]</scope>
    <source>
        <strain evidence="1 2">Ou3-Ou53</strain>
    </source>
</reference>
<dbReference type="EMBL" id="SBJO01000182">
    <property type="protein sequence ID" value="KAF9762359.1"/>
    <property type="molecule type" value="Genomic_DNA"/>
</dbReference>
<name>A0A9P6KYS6_9MICR</name>
<accession>A0A9P6KYS6</accession>
<dbReference type="Proteomes" id="UP000740883">
    <property type="component" value="Unassembled WGS sequence"/>
</dbReference>
<evidence type="ECO:0000313" key="2">
    <source>
        <dbReference type="Proteomes" id="UP000740883"/>
    </source>
</evidence>
<feature type="non-terminal residue" evidence="1">
    <location>
        <position position="1"/>
    </location>
</feature>
<comment type="caution">
    <text evidence="1">The sequence shown here is derived from an EMBL/GenBank/DDBJ whole genome shotgun (WGS) entry which is preliminary data.</text>
</comment>
<protein>
    <submittedName>
        <fullName evidence="1">Uncharacterized protein</fullName>
    </submittedName>
</protein>
<proteinExistence type="predicted"/>
<dbReference type="AlphaFoldDB" id="A0A9P6KYS6"/>
<keyword evidence="2" id="KW-1185">Reference proteome</keyword>
<gene>
    <name evidence="1" type="ORF">NGRA_2079</name>
</gene>
<evidence type="ECO:0000313" key="1">
    <source>
        <dbReference type="EMBL" id="KAF9762359.1"/>
    </source>
</evidence>
<organism evidence="1 2">
    <name type="scientific">Nosema granulosis</name>
    <dbReference type="NCBI Taxonomy" id="83296"/>
    <lineage>
        <taxon>Eukaryota</taxon>
        <taxon>Fungi</taxon>
        <taxon>Fungi incertae sedis</taxon>
        <taxon>Microsporidia</taxon>
        <taxon>Nosematidae</taxon>
        <taxon>Nosema</taxon>
    </lineage>
</organism>
<sequence length="109" mass="12593">EKTRKYDLLANEVGLMYKCKVRIIPYVMTWDGCVTAYHRKHVRSLNLSTSTETYIQSRVLKKTLESISFEHRQGHQEGGLTIRETDEIARRLVVEKTTAEEGMLCSTTN</sequence>